<sequence>NAFWVSTTLSVVLMAYLALMQNLGINTATFNNIFEHSDFIDPASNHLTAHELILILLPISIIFPPFVVFFMYLKVFQQAPFLLYHVMPKQNTFYLCFCVLLDTLFVSYATFLVVFMSTGMLLFVVKCNEELNIENHTFQRYAFHCIADY</sequence>
<keyword evidence="1" id="KW-1133">Transmembrane helix</keyword>
<protein>
    <submittedName>
        <fullName evidence="2">Uncharacterized protein</fullName>
    </submittedName>
</protein>
<feature type="transmembrane region" description="Helical" evidence="1">
    <location>
        <begin position="52"/>
        <end position="73"/>
    </location>
</feature>
<feature type="non-terminal residue" evidence="2">
    <location>
        <position position="1"/>
    </location>
</feature>
<reference evidence="2" key="1">
    <citation type="submission" date="2021-06" db="EMBL/GenBank/DDBJ databases">
        <authorList>
            <person name="Hodson N. C."/>
            <person name="Mongue J. A."/>
            <person name="Jaron S. K."/>
        </authorList>
    </citation>
    <scope>NUCLEOTIDE SEQUENCE</scope>
</reference>
<evidence type="ECO:0000313" key="3">
    <source>
        <dbReference type="Proteomes" id="UP000708208"/>
    </source>
</evidence>
<keyword evidence="1" id="KW-0812">Transmembrane</keyword>
<feature type="transmembrane region" description="Helical" evidence="1">
    <location>
        <begin position="93"/>
        <end position="125"/>
    </location>
</feature>
<organism evidence="2 3">
    <name type="scientific">Allacma fusca</name>
    <dbReference type="NCBI Taxonomy" id="39272"/>
    <lineage>
        <taxon>Eukaryota</taxon>
        <taxon>Metazoa</taxon>
        <taxon>Ecdysozoa</taxon>
        <taxon>Arthropoda</taxon>
        <taxon>Hexapoda</taxon>
        <taxon>Collembola</taxon>
        <taxon>Symphypleona</taxon>
        <taxon>Sminthuridae</taxon>
        <taxon>Allacma</taxon>
    </lineage>
</organism>
<accession>A0A8J2PCL7</accession>
<dbReference type="Proteomes" id="UP000708208">
    <property type="component" value="Unassembled WGS sequence"/>
</dbReference>
<keyword evidence="3" id="KW-1185">Reference proteome</keyword>
<dbReference type="EMBL" id="CAJVCH010418408">
    <property type="protein sequence ID" value="CAG7818337.1"/>
    <property type="molecule type" value="Genomic_DNA"/>
</dbReference>
<proteinExistence type="predicted"/>
<evidence type="ECO:0000313" key="2">
    <source>
        <dbReference type="EMBL" id="CAG7818337.1"/>
    </source>
</evidence>
<comment type="caution">
    <text evidence="2">The sequence shown here is derived from an EMBL/GenBank/DDBJ whole genome shotgun (WGS) entry which is preliminary data.</text>
</comment>
<gene>
    <name evidence="2" type="ORF">AFUS01_LOCUS28849</name>
</gene>
<keyword evidence="1" id="KW-0472">Membrane</keyword>
<evidence type="ECO:0000256" key="1">
    <source>
        <dbReference type="SAM" id="Phobius"/>
    </source>
</evidence>
<dbReference type="AlphaFoldDB" id="A0A8J2PCL7"/>
<name>A0A8J2PCL7_9HEXA</name>